<organism evidence="1 3">
    <name type="scientific">Serratia nevei</name>
    <dbReference type="NCBI Taxonomy" id="2703794"/>
    <lineage>
        <taxon>Bacteria</taxon>
        <taxon>Pseudomonadati</taxon>
        <taxon>Pseudomonadota</taxon>
        <taxon>Gammaproteobacteria</taxon>
        <taxon>Enterobacterales</taxon>
        <taxon>Yersiniaceae</taxon>
        <taxon>Serratia</taxon>
    </lineage>
</organism>
<dbReference type="Proteomes" id="UP001174748">
    <property type="component" value="Unassembled WGS sequence"/>
</dbReference>
<protein>
    <submittedName>
        <fullName evidence="1">Uncharacterized protein</fullName>
    </submittedName>
</protein>
<proteinExistence type="predicted"/>
<dbReference type="EMBL" id="JARTOI010000053">
    <property type="protein sequence ID" value="MDK5173154.1"/>
    <property type="molecule type" value="Genomic_DNA"/>
</dbReference>
<dbReference type="AlphaFoldDB" id="A0AAW6X5Y4"/>
<sequence>MAIKFLISIVFVDRLLASFGANELIIKIFLSFVTFGDFISIDDRTGYEAVWKLAWKLM</sequence>
<keyword evidence="4" id="KW-1185">Reference proteome</keyword>
<gene>
    <name evidence="1" type="ORF">P9854_11480</name>
    <name evidence="2" type="ORF">P9921_22115</name>
</gene>
<evidence type="ECO:0000313" key="4">
    <source>
        <dbReference type="Proteomes" id="UP001174748"/>
    </source>
</evidence>
<dbReference type="RefSeq" id="WP_154292206.1">
    <property type="nucleotide sequence ID" value="NZ_CP183244.1"/>
</dbReference>
<dbReference type="Proteomes" id="UP001173597">
    <property type="component" value="Unassembled WGS sequence"/>
</dbReference>
<evidence type="ECO:0000313" key="3">
    <source>
        <dbReference type="Proteomes" id="UP001173597"/>
    </source>
</evidence>
<accession>A0AAW6X5Y4</accession>
<evidence type="ECO:0000313" key="2">
    <source>
        <dbReference type="EMBL" id="MDK5173154.1"/>
    </source>
</evidence>
<dbReference type="EMBL" id="JARTLO010000010">
    <property type="protein sequence ID" value="MDK4766421.1"/>
    <property type="molecule type" value="Genomic_DNA"/>
</dbReference>
<comment type="caution">
    <text evidence="1">The sequence shown here is derived from an EMBL/GenBank/DDBJ whole genome shotgun (WGS) entry which is preliminary data.</text>
</comment>
<evidence type="ECO:0000313" key="1">
    <source>
        <dbReference type="EMBL" id="MDK4766421.1"/>
    </source>
</evidence>
<reference evidence="1" key="1">
    <citation type="submission" date="2023-01" db="EMBL/GenBank/DDBJ databases">
        <title>Genomic dissection of endemic carbapenem resistance: metallo-beta-lactamase gene dissemination through clonal, plasmid and integron transfer pathways.</title>
        <authorList>
            <person name="Macesic N."/>
        </authorList>
    </citation>
    <scope>NUCLEOTIDE SEQUENCE</scope>
    <source>
        <strain evidence="2">CPO382</strain>
        <strain evidence="1">CPO573</strain>
    </source>
</reference>
<name>A0AAW6X5Y4_9GAMM</name>